<gene>
    <name evidence="3" type="ORF">SELMODRAFT_69812</name>
</gene>
<dbReference type="AlphaFoldDB" id="D8QNS4"/>
<protein>
    <recommendedName>
        <fullName evidence="5">Stigma-specific STIG1-like protein 1</fullName>
    </recommendedName>
</protein>
<accession>D8QNS4</accession>
<reference evidence="3 4" key="1">
    <citation type="journal article" date="2011" name="Science">
        <title>The Selaginella genome identifies genetic changes associated with the evolution of vascular plants.</title>
        <authorList>
            <person name="Banks J.A."/>
            <person name="Nishiyama T."/>
            <person name="Hasebe M."/>
            <person name="Bowman J.L."/>
            <person name="Gribskov M."/>
            <person name="dePamphilis C."/>
            <person name="Albert V.A."/>
            <person name="Aono N."/>
            <person name="Aoyama T."/>
            <person name="Ambrose B.A."/>
            <person name="Ashton N.W."/>
            <person name="Axtell M.J."/>
            <person name="Barker E."/>
            <person name="Barker M.S."/>
            <person name="Bennetzen J.L."/>
            <person name="Bonawitz N.D."/>
            <person name="Chapple C."/>
            <person name="Cheng C."/>
            <person name="Correa L.G."/>
            <person name="Dacre M."/>
            <person name="DeBarry J."/>
            <person name="Dreyer I."/>
            <person name="Elias M."/>
            <person name="Engstrom E.M."/>
            <person name="Estelle M."/>
            <person name="Feng L."/>
            <person name="Finet C."/>
            <person name="Floyd S.K."/>
            <person name="Frommer W.B."/>
            <person name="Fujita T."/>
            <person name="Gramzow L."/>
            <person name="Gutensohn M."/>
            <person name="Harholt J."/>
            <person name="Hattori M."/>
            <person name="Heyl A."/>
            <person name="Hirai T."/>
            <person name="Hiwatashi Y."/>
            <person name="Ishikawa M."/>
            <person name="Iwata M."/>
            <person name="Karol K.G."/>
            <person name="Koehler B."/>
            <person name="Kolukisaoglu U."/>
            <person name="Kubo M."/>
            <person name="Kurata T."/>
            <person name="Lalonde S."/>
            <person name="Li K."/>
            <person name="Li Y."/>
            <person name="Litt A."/>
            <person name="Lyons E."/>
            <person name="Manning G."/>
            <person name="Maruyama T."/>
            <person name="Michael T.P."/>
            <person name="Mikami K."/>
            <person name="Miyazaki S."/>
            <person name="Morinaga S."/>
            <person name="Murata T."/>
            <person name="Mueller-Roeber B."/>
            <person name="Nelson D.R."/>
            <person name="Obara M."/>
            <person name="Oguri Y."/>
            <person name="Olmstead R.G."/>
            <person name="Onodera N."/>
            <person name="Petersen B.L."/>
            <person name="Pils B."/>
            <person name="Prigge M."/>
            <person name="Rensing S.A."/>
            <person name="Riano-Pachon D.M."/>
            <person name="Roberts A.W."/>
            <person name="Sato Y."/>
            <person name="Scheller H.V."/>
            <person name="Schulz B."/>
            <person name="Schulz C."/>
            <person name="Shakirov E.V."/>
            <person name="Shibagaki N."/>
            <person name="Shinohara N."/>
            <person name="Shippen D.E."/>
            <person name="Soerensen I."/>
            <person name="Sotooka R."/>
            <person name="Sugimoto N."/>
            <person name="Sugita M."/>
            <person name="Sumikawa N."/>
            <person name="Tanurdzic M."/>
            <person name="Theissen G."/>
            <person name="Ulvskov P."/>
            <person name="Wakazuki S."/>
            <person name="Weng J.K."/>
            <person name="Willats W.W."/>
            <person name="Wipf D."/>
            <person name="Wolf P.G."/>
            <person name="Yang L."/>
            <person name="Zimmer A.D."/>
            <person name="Zhu Q."/>
            <person name="Mitros T."/>
            <person name="Hellsten U."/>
            <person name="Loque D."/>
            <person name="Otillar R."/>
            <person name="Salamov A."/>
            <person name="Schmutz J."/>
            <person name="Shapiro H."/>
            <person name="Lindquist E."/>
            <person name="Lucas S."/>
            <person name="Rokhsar D."/>
            <person name="Grigoriev I.V."/>
        </authorList>
    </citation>
    <scope>NUCLEOTIDE SEQUENCE [LARGE SCALE GENOMIC DNA]</scope>
</reference>
<evidence type="ECO:0008006" key="5">
    <source>
        <dbReference type="Google" id="ProtNLM"/>
    </source>
</evidence>
<evidence type="ECO:0000313" key="3">
    <source>
        <dbReference type="EMBL" id="EFJ38155.1"/>
    </source>
</evidence>
<dbReference type="InParanoid" id="D8QNS4"/>
<name>D8QNS4_SELML</name>
<dbReference type="PANTHER" id="PTHR33227">
    <property type="entry name" value="STIGMA-SPECIFIC STIG1-LIKE PROTEIN 3"/>
    <property type="match status" value="1"/>
</dbReference>
<feature type="non-terminal residue" evidence="3">
    <location>
        <position position="1"/>
    </location>
</feature>
<dbReference type="STRING" id="88036.D8QNS4"/>
<keyword evidence="4" id="KW-1185">Reference proteome</keyword>
<dbReference type="Pfam" id="PF04885">
    <property type="entry name" value="Stig1"/>
    <property type="match status" value="1"/>
</dbReference>
<keyword evidence="2" id="KW-0732">Signal</keyword>
<dbReference type="Proteomes" id="UP000001514">
    <property type="component" value="Unassembled WGS sequence"/>
</dbReference>
<sequence length="82" mass="9301">CDRKPAICLDGRYNPAGPTCCNRQCVDILTNRNYCGSCWNRCPWGYSCCRGRCVNLLRDSRNCGKCGRVCKNKRCDYGLCGY</sequence>
<dbReference type="Gramene" id="EFJ38155">
    <property type="protein sequence ID" value="EFJ38155"/>
    <property type="gene ID" value="SELMODRAFT_69812"/>
</dbReference>
<dbReference type="eggNOG" id="ENOG502S2JZ">
    <property type="taxonomic scope" value="Eukaryota"/>
</dbReference>
<evidence type="ECO:0000256" key="1">
    <source>
        <dbReference type="ARBA" id="ARBA00006010"/>
    </source>
</evidence>
<dbReference type="InterPro" id="IPR006969">
    <property type="entry name" value="Stig-like"/>
</dbReference>
<evidence type="ECO:0000256" key="2">
    <source>
        <dbReference type="ARBA" id="ARBA00022729"/>
    </source>
</evidence>
<feature type="non-terminal residue" evidence="3">
    <location>
        <position position="82"/>
    </location>
</feature>
<dbReference type="OMA" id="DEPLFVH"/>
<organism evidence="4">
    <name type="scientific">Selaginella moellendorffii</name>
    <name type="common">Spikemoss</name>
    <dbReference type="NCBI Taxonomy" id="88036"/>
    <lineage>
        <taxon>Eukaryota</taxon>
        <taxon>Viridiplantae</taxon>
        <taxon>Streptophyta</taxon>
        <taxon>Embryophyta</taxon>
        <taxon>Tracheophyta</taxon>
        <taxon>Lycopodiopsida</taxon>
        <taxon>Selaginellales</taxon>
        <taxon>Selaginellaceae</taxon>
        <taxon>Selaginella</taxon>
    </lineage>
</organism>
<dbReference type="KEGG" id="smo:SELMODRAFT_69812"/>
<proteinExistence type="inferred from homology"/>
<evidence type="ECO:0000313" key="4">
    <source>
        <dbReference type="Proteomes" id="UP000001514"/>
    </source>
</evidence>
<comment type="similarity">
    <text evidence="1">Belongs to the STIG1 family.</text>
</comment>
<dbReference type="EMBL" id="GL377565">
    <property type="protein sequence ID" value="EFJ38155.1"/>
    <property type="molecule type" value="Genomic_DNA"/>
</dbReference>
<dbReference type="HOGENOM" id="CLU_111795_3_0_1"/>
<dbReference type="PANTHER" id="PTHR33227:SF48">
    <property type="entry name" value="STIGMA-SPECIFIC STIG1-LIKE PROTEIN 4"/>
    <property type="match status" value="1"/>
</dbReference>